<dbReference type="Ensembl" id="ENSZLMT00000008348.1">
    <property type="protein sequence ID" value="ENSZLMP00000008123.1"/>
    <property type="gene ID" value="ENSZLMG00000005728.1"/>
</dbReference>
<reference evidence="1" key="1">
    <citation type="submission" date="2025-08" db="UniProtKB">
        <authorList>
            <consortium name="Ensembl"/>
        </authorList>
    </citation>
    <scope>IDENTIFICATION</scope>
</reference>
<keyword evidence="2" id="KW-1185">Reference proteome</keyword>
<dbReference type="Proteomes" id="UP000694401">
    <property type="component" value="Unassembled WGS sequence"/>
</dbReference>
<organism evidence="1 2">
    <name type="scientific">Zosterops lateralis melanops</name>
    <dbReference type="NCBI Taxonomy" id="1220523"/>
    <lineage>
        <taxon>Eukaryota</taxon>
        <taxon>Metazoa</taxon>
        <taxon>Chordata</taxon>
        <taxon>Craniata</taxon>
        <taxon>Vertebrata</taxon>
        <taxon>Euteleostomi</taxon>
        <taxon>Archelosauria</taxon>
        <taxon>Archosauria</taxon>
        <taxon>Dinosauria</taxon>
        <taxon>Saurischia</taxon>
        <taxon>Theropoda</taxon>
        <taxon>Coelurosauria</taxon>
        <taxon>Aves</taxon>
        <taxon>Neognathae</taxon>
        <taxon>Neoaves</taxon>
        <taxon>Telluraves</taxon>
        <taxon>Australaves</taxon>
        <taxon>Passeriformes</taxon>
        <taxon>Sylvioidea</taxon>
        <taxon>Zosteropidae</taxon>
        <taxon>Zosterops</taxon>
    </lineage>
</organism>
<sequence length="102" mass="11441">TFTRIWLRLGSTSGFICPQRAVFLLYSHTSSLAAFRCCCTFLIPKTESSAIFYSYRSPPNRVLTLSGESLVLQRCKFLTRGSRAPLPPAGQLCSWPLCHQHS</sequence>
<dbReference type="AlphaFoldDB" id="A0A8D2QPW0"/>
<evidence type="ECO:0000313" key="2">
    <source>
        <dbReference type="Proteomes" id="UP000694401"/>
    </source>
</evidence>
<proteinExistence type="predicted"/>
<evidence type="ECO:0000313" key="1">
    <source>
        <dbReference type="Ensembl" id="ENSZLMP00000008123.1"/>
    </source>
</evidence>
<protein>
    <submittedName>
        <fullName evidence="1">Uncharacterized protein</fullName>
    </submittedName>
</protein>
<accession>A0A8D2QPW0</accession>
<reference evidence="1" key="2">
    <citation type="submission" date="2025-09" db="UniProtKB">
        <authorList>
            <consortium name="Ensembl"/>
        </authorList>
    </citation>
    <scope>IDENTIFICATION</scope>
</reference>
<name>A0A8D2QPW0_ZOSLA</name>